<accession>A0A2D1GPK0</accession>
<proteinExistence type="predicted"/>
<reference evidence="1 2" key="1">
    <citation type="submission" date="2017-09" db="EMBL/GenBank/DDBJ databases">
        <title>Complete genomic sequence of the temperate bacteriophage LJ isolated from Lactobacillus casei.</title>
        <authorList>
            <person name="Yu M."/>
            <person name="Qi R."/>
            <person name="Jiang X."/>
            <person name="Tang T."/>
            <person name="Qiao X."/>
            <person name="Jiang Y."/>
            <person name="Wang L."/>
            <person name="Tang L."/>
            <person name="Xu Y."/>
            <person name="Li Y."/>
        </authorList>
    </citation>
    <scope>NUCLEOTIDE SEQUENCE [LARGE SCALE GENOMIC DNA]</scope>
</reference>
<organism evidence="1 2">
    <name type="scientific">Lactobacillus phage LJ</name>
    <dbReference type="NCBI Taxonomy" id="2041454"/>
    <lineage>
        <taxon>Viruses</taxon>
        <taxon>Duplodnaviria</taxon>
        <taxon>Heunggongvirae</taxon>
        <taxon>Uroviricota</taxon>
        <taxon>Caudoviricetes</taxon>
        <taxon>Junavirus</taxon>
        <taxon>Junavirus LJ</taxon>
    </lineage>
</organism>
<gene>
    <name evidence="1" type="ORF">LJ_2</name>
</gene>
<evidence type="ECO:0000313" key="1">
    <source>
        <dbReference type="EMBL" id="ATN93863.1"/>
    </source>
</evidence>
<dbReference type="Proteomes" id="UP000229119">
    <property type="component" value="Segment"/>
</dbReference>
<evidence type="ECO:0000313" key="2">
    <source>
        <dbReference type="Proteomes" id="UP000229119"/>
    </source>
</evidence>
<name>A0A2D1GPK0_9CAUD</name>
<sequence length="67" mass="7736">MTNDKYERFLYEAERQIDTYHRVATDYSPNNTDPQQTYAMGQEDGAQAIMFIVKQFMKKAAGPHASD</sequence>
<dbReference type="EMBL" id="MF999224">
    <property type="protein sequence ID" value="ATN93863.1"/>
    <property type="molecule type" value="Genomic_DNA"/>
</dbReference>
<protein>
    <submittedName>
        <fullName evidence="1">Uncharacterized protein</fullName>
    </submittedName>
</protein>
<keyword evidence="2" id="KW-1185">Reference proteome</keyword>